<comment type="function">
    <text evidence="4 6">Binds together with bS18 to 16S ribosomal RNA.</text>
</comment>
<proteinExistence type="inferred from homology"/>
<dbReference type="NCBIfam" id="TIGR00166">
    <property type="entry name" value="S6"/>
    <property type="match status" value="1"/>
</dbReference>
<dbReference type="InterPro" id="IPR035980">
    <property type="entry name" value="Ribosomal_bS6_sf"/>
</dbReference>
<dbReference type="CDD" id="cd00473">
    <property type="entry name" value="bS6"/>
    <property type="match status" value="1"/>
</dbReference>
<accession>A0AAD1C9S7</accession>
<dbReference type="InterPro" id="IPR000529">
    <property type="entry name" value="Ribosomal_bS6"/>
</dbReference>
<dbReference type="AlphaFoldDB" id="A0AAD1C9S7"/>
<evidence type="ECO:0000256" key="4">
    <source>
        <dbReference type="ARBA" id="ARBA00035104"/>
    </source>
</evidence>
<dbReference type="HAMAP" id="MF_00360">
    <property type="entry name" value="Ribosomal_bS6"/>
    <property type="match status" value="1"/>
</dbReference>
<organism evidence="7 8">
    <name type="scientific">Rickettsia japonica</name>
    <dbReference type="NCBI Taxonomy" id="35790"/>
    <lineage>
        <taxon>Bacteria</taxon>
        <taxon>Pseudomonadati</taxon>
        <taxon>Pseudomonadota</taxon>
        <taxon>Alphaproteobacteria</taxon>
        <taxon>Rickettsiales</taxon>
        <taxon>Rickettsiaceae</taxon>
        <taxon>Rickettsieae</taxon>
        <taxon>Rickettsia</taxon>
        <taxon>spotted fever group</taxon>
    </lineage>
</organism>
<sequence length="145" mass="16743">MNLIVLVAISSFILKFVCWRFLYIMSFYESVFIIRQDVSLNDIDKIVDDFAKIIKDNNGTIIKKEYWGLRTLAYKIGNNKKGHYYFLGLDITGNVKEELERKMKLNENIIRFLTIQADSISSAPSPILKNQSTENTPVIDVTINN</sequence>
<evidence type="ECO:0000256" key="2">
    <source>
        <dbReference type="ARBA" id="ARBA00022980"/>
    </source>
</evidence>
<protein>
    <recommendedName>
        <fullName evidence="5 6">Small ribosomal subunit protein bS6</fullName>
    </recommendedName>
</protein>
<dbReference type="PANTHER" id="PTHR21011">
    <property type="entry name" value="MITOCHONDRIAL 28S RIBOSOMAL PROTEIN S6"/>
    <property type="match status" value="1"/>
</dbReference>
<dbReference type="PANTHER" id="PTHR21011:SF1">
    <property type="entry name" value="SMALL RIBOSOMAL SUBUNIT PROTEIN BS6M"/>
    <property type="match status" value="1"/>
</dbReference>
<dbReference type="GO" id="GO:0006412">
    <property type="term" value="P:translation"/>
    <property type="evidence" value="ECO:0007669"/>
    <property type="project" value="UniProtKB-UniRule"/>
</dbReference>
<dbReference type="InterPro" id="IPR014717">
    <property type="entry name" value="Transl_elong_EF1B/ribsomal_bS6"/>
</dbReference>
<evidence type="ECO:0000256" key="1">
    <source>
        <dbReference type="ARBA" id="ARBA00009512"/>
    </source>
</evidence>
<keyword evidence="3 6" id="KW-0687">Ribonucleoprotein</keyword>
<dbReference type="GO" id="GO:1990904">
    <property type="term" value="C:ribonucleoprotein complex"/>
    <property type="evidence" value="ECO:0007669"/>
    <property type="project" value="UniProtKB-KW"/>
</dbReference>
<dbReference type="GO" id="GO:0003735">
    <property type="term" value="F:structural constituent of ribosome"/>
    <property type="evidence" value="ECO:0007669"/>
    <property type="project" value="InterPro"/>
</dbReference>
<dbReference type="OMA" id="AYPIQHK"/>
<dbReference type="GO" id="GO:0005840">
    <property type="term" value="C:ribosome"/>
    <property type="evidence" value="ECO:0007669"/>
    <property type="project" value="UniProtKB-KW"/>
</dbReference>
<dbReference type="GO" id="GO:0070181">
    <property type="term" value="F:small ribosomal subunit rRNA binding"/>
    <property type="evidence" value="ECO:0007669"/>
    <property type="project" value="TreeGrafter"/>
</dbReference>
<dbReference type="Gene3D" id="3.30.70.60">
    <property type="match status" value="1"/>
</dbReference>
<dbReference type="Proteomes" id="UP000217846">
    <property type="component" value="Chromosome"/>
</dbReference>
<gene>
    <name evidence="6" type="primary">rpsF</name>
    <name evidence="7" type="ORF">RJYHM_0055</name>
</gene>
<dbReference type="SUPFAM" id="SSF54995">
    <property type="entry name" value="Ribosomal protein S6"/>
    <property type="match status" value="1"/>
</dbReference>
<comment type="similarity">
    <text evidence="1 6">Belongs to the bacterial ribosomal protein bS6 family.</text>
</comment>
<dbReference type="InterPro" id="IPR020814">
    <property type="entry name" value="Ribosomal_S6_plastid/chlpt"/>
</dbReference>
<dbReference type="EMBL" id="AP017602">
    <property type="protein sequence ID" value="BAW82312.1"/>
    <property type="molecule type" value="Genomic_DNA"/>
</dbReference>
<dbReference type="Pfam" id="PF01250">
    <property type="entry name" value="Ribosomal_S6"/>
    <property type="match status" value="1"/>
</dbReference>
<evidence type="ECO:0000256" key="3">
    <source>
        <dbReference type="ARBA" id="ARBA00023274"/>
    </source>
</evidence>
<keyword evidence="2 6" id="KW-0689">Ribosomal protein</keyword>
<keyword evidence="6" id="KW-0694">RNA-binding</keyword>
<keyword evidence="6" id="KW-0699">rRNA-binding</keyword>
<evidence type="ECO:0000256" key="6">
    <source>
        <dbReference type="HAMAP-Rule" id="MF_00360"/>
    </source>
</evidence>
<dbReference type="GO" id="GO:0005737">
    <property type="term" value="C:cytoplasm"/>
    <property type="evidence" value="ECO:0007669"/>
    <property type="project" value="UniProtKB-ARBA"/>
</dbReference>
<name>A0AAD1C9S7_RICJA</name>
<reference evidence="7 8" key="1">
    <citation type="journal article" date="2017" name="Genome Biol. Evol.">
        <title>Extremely Low Genomic Diversity of Rickettsia japonica Distributed in Japan.</title>
        <authorList>
            <person name="Akter A."/>
            <person name="Ooka T."/>
            <person name="Gotoh Y."/>
            <person name="Yamamoto S."/>
            <person name="Fujita H."/>
            <person name="Terasoma F."/>
            <person name="Kida K."/>
            <person name="Taira M."/>
            <person name="Nakadouzono F."/>
            <person name="Gokuden M."/>
            <person name="Hirano M."/>
            <person name="Miyashiro M."/>
            <person name="Inari K."/>
            <person name="Shimazu Y."/>
            <person name="Tabara K."/>
            <person name="Toyoda A."/>
            <person name="Yoshimura D."/>
            <person name="Itoh T."/>
            <person name="Kitano T."/>
            <person name="Sato M.P."/>
            <person name="Katsura K."/>
            <person name="Mondal S.I."/>
            <person name="Ogura Y."/>
            <person name="Ando S."/>
            <person name="Hayashi T."/>
        </authorList>
    </citation>
    <scope>NUCLEOTIDE SEQUENCE [LARGE SCALE GENOMIC DNA]</scope>
    <source>
        <strain evidence="7 8">YH_M</strain>
    </source>
</reference>
<evidence type="ECO:0000256" key="5">
    <source>
        <dbReference type="ARBA" id="ARBA00035294"/>
    </source>
</evidence>
<evidence type="ECO:0000313" key="7">
    <source>
        <dbReference type="EMBL" id="BAW82312.1"/>
    </source>
</evidence>
<evidence type="ECO:0000313" key="8">
    <source>
        <dbReference type="Proteomes" id="UP000217846"/>
    </source>
</evidence>